<dbReference type="AlphaFoldDB" id="A0A9P7JEH0"/>
<comment type="caution">
    <text evidence="1">The sequence shown here is derived from an EMBL/GenBank/DDBJ whole genome shotgun (WGS) entry which is preliminary data.</text>
</comment>
<dbReference type="OrthoDB" id="2684554at2759"/>
<protein>
    <recommendedName>
        <fullName evidence="3">C2 domain-containing protein</fullName>
    </recommendedName>
</protein>
<dbReference type="Proteomes" id="UP000807769">
    <property type="component" value="Unassembled WGS sequence"/>
</dbReference>
<accession>A0A9P7JEH0</accession>
<evidence type="ECO:0000313" key="2">
    <source>
        <dbReference type="Proteomes" id="UP000807769"/>
    </source>
</evidence>
<proteinExistence type="predicted"/>
<gene>
    <name evidence="1" type="ORF">BJ212DRAFT_1576480</name>
</gene>
<reference evidence="1" key="1">
    <citation type="journal article" date="2020" name="New Phytol.">
        <title>Comparative genomics reveals dynamic genome evolution in host specialist ectomycorrhizal fungi.</title>
        <authorList>
            <person name="Lofgren L.A."/>
            <person name="Nguyen N.H."/>
            <person name="Vilgalys R."/>
            <person name="Ruytinx J."/>
            <person name="Liao H.L."/>
            <person name="Branco S."/>
            <person name="Kuo A."/>
            <person name="LaButti K."/>
            <person name="Lipzen A."/>
            <person name="Andreopoulos W."/>
            <person name="Pangilinan J."/>
            <person name="Riley R."/>
            <person name="Hundley H."/>
            <person name="Na H."/>
            <person name="Barry K."/>
            <person name="Grigoriev I.V."/>
            <person name="Stajich J.E."/>
            <person name="Kennedy P.G."/>
        </authorList>
    </citation>
    <scope>NUCLEOTIDE SEQUENCE</scope>
    <source>
        <strain evidence="1">MN1</strain>
    </source>
</reference>
<evidence type="ECO:0008006" key="3">
    <source>
        <dbReference type="Google" id="ProtNLM"/>
    </source>
</evidence>
<sequence>MPRSSKCQYIRLEVISGKNLKVPSEHIPTGVYISLNANPKRPWKSTIGVLSSDGSTAWGETVTLSLHKSPKLLVEIRAFFELNQMLGNREVVGTLEMSWDALLNHGNEPFDISFPSVHGAHPSLTIKVMVQHNCDNQDSAWLDMSDISLCC</sequence>
<dbReference type="RefSeq" id="XP_041194048.1">
    <property type="nucleotide sequence ID" value="XM_041342161.1"/>
</dbReference>
<evidence type="ECO:0000313" key="1">
    <source>
        <dbReference type="EMBL" id="KAG1817988.1"/>
    </source>
</evidence>
<dbReference type="GeneID" id="64636177"/>
<keyword evidence="2" id="KW-1185">Reference proteome</keyword>
<organism evidence="1 2">
    <name type="scientific">Suillus subaureus</name>
    <dbReference type="NCBI Taxonomy" id="48587"/>
    <lineage>
        <taxon>Eukaryota</taxon>
        <taxon>Fungi</taxon>
        <taxon>Dikarya</taxon>
        <taxon>Basidiomycota</taxon>
        <taxon>Agaricomycotina</taxon>
        <taxon>Agaricomycetes</taxon>
        <taxon>Agaricomycetidae</taxon>
        <taxon>Boletales</taxon>
        <taxon>Suillineae</taxon>
        <taxon>Suillaceae</taxon>
        <taxon>Suillus</taxon>
    </lineage>
</organism>
<dbReference type="EMBL" id="JABBWG010000012">
    <property type="protein sequence ID" value="KAG1817988.1"/>
    <property type="molecule type" value="Genomic_DNA"/>
</dbReference>
<name>A0A9P7JEH0_9AGAM</name>